<dbReference type="Pfam" id="PF00400">
    <property type="entry name" value="WD40"/>
    <property type="match status" value="4"/>
</dbReference>
<evidence type="ECO:0000256" key="2">
    <source>
        <dbReference type="ARBA" id="ARBA00010844"/>
    </source>
</evidence>
<feature type="repeat" description="WD" evidence="15">
    <location>
        <begin position="11"/>
        <end position="52"/>
    </location>
</feature>
<dbReference type="Pfam" id="PF23953">
    <property type="entry name" value="TPR_COPA_B"/>
    <property type="match status" value="1"/>
</dbReference>
<dbReference type="PROSITE" id="PS50294">
    <property type="entry name" value="WD_REPEATS_REGION"/>
    <property type="match status" value="4"/>
</dbReference>
<dbReference type="Gene3D" id="1.25.40.470">
    <property type="match status" value="1"/>
</dbReference>
<feature type="region of interest" description="Disordered" evidence="16">
    <location>
        <begin position="889"/>
        <end position="962"/>
    </location>
</feature>
<reference evidence="19 20" key="1">
    <citation type="journal article" date="2024" name="Nat. Commun.">
        <title>Phylogenomics reveals the evolutionary origins of lichenization in chlorophyte algae.</title>
        <authorList>
            <person name="Puginier C."/>
            <person name="Libourel C."/>
            <person name="Otte J."/>
            <person name="Skaloud P."/>
            <person name="Haon M."/>
            <person name="Grisel S."/>
            <person name="Petersen M."/>
            <person name="Berrin J.G."/>
            <person name="Delaux P.M."/>
            <person name="Dal Grande F."/>
            <person name="Keller J."/>
        </authorList>
    </citation>
    <scope>NUCLEOTIDE SEQUENCE [LARGE SCALE GENOMIC DNA]</scope>
    <source>
        <strain evidence="19 20">SAG 245.80</strain>
    </source>
</reference>
<feature type="repeat" description="WD" evidence="15">
    <location>
        <begin position="181"/>
        <end position="224"/>
    </location>
</feature>
<protein>
    <recommendedName>
        <fullName evidence="14">Coatomer subunit beta'</fullName>
    </recommendedName>
</protein>
<dbReference type="PRINTS" id="PR00320">
    <property type="entry name" value="GPROTEINBRPT"/>
</dbReference>
<organism evidence="19 20">
    <name type="scientific">Elliptochloris bilobata</name>
    <dbReference type="NCBI Taxonomy" id="381761"/>
    <lineage>
        <taxon>Eukaryota</taxon>
        <taxon>Viridiplantae</taxon>
        <taxon>Chlorophyta</taxon>
        <taxon>core chlorophytes</taxon>
        <taxon>Trebouxiophyceae</taxon>
        <taxon>Trebouxiophyceae incertae sedis</taxon>
        <taxon>Elliptochloris clade</taxon>
        <taxon>Elliptochloris</taxon>
    </lineage>
</organism>
<dbReference type="SUPFAM" id="SSF50978">
    <property type="entry name" value="WD40 repeat-like"/>
    <property type="match status" value="2"/>
</dbReference>
<evidence type="ECO:0000256" key="10">
    <source>
        <dbReference type="ARBA" id="ARBA00023034"/>
    </source>
</evidence>
<dbReference type="InterPro" id="IPR001680">
    <property type="entry name" value="WD40_rpt"/>
</dbReference>
<keyword evidence="7" id="KW-0677">Repeat</keyword>
<evidence type="ECO:0000313" key="19">
    <source>
        <dbReference type="EMBL" id="KAK9835185.1"/>
    </source>
</evidence>
<feature type="compositionally biased region" description="Low complexity" evidence="16">
    <location>
        <begin position="812"/>
        <end position="827"/>
    </location>
</feature>
<dbReference type="PANTHER" id="PTHR19876:SF2">
    <property type="entry name" value="COATOMER SUBUNIT BETA"/>
    <property type="match status" value="1"/>
</dbReference>
<dbReference type="Proteomes" id="UP001445335">
    <property type="component" value="Unassembled WGS sequence"/>
</dbReference>
<feature type="repeat" description="WD" evidence="15">
    <location>
        <begin position="225"/>
        <end position="266"/>
    </location>
</feature>
<evidence type="ECO:0000256" key="5">
    <source>
        <dbReference type="ARBA" id="ARBA00022490"/>
    </source>
</evidence>
<accession>A0AAW1RMB5</accession>
<dbReference type="InterPro" id="IPR036322">
    <property type="entry name" value="WD40_repeat_dom_sf"/>
</dbReference>
<dbReference type="GO" id="GO:0030126">
    <property type="term" value="C:COPI vesicle coat"/>
    <property type="evidence" value="ECO:0007669"/>
    <property type="project" value="TreeGrafter"/>
</dbReference>
<keyword evidence="12 14" id="KW-0968">Cytoplasmic vesicle</keyword>
<feature type="compositionally biased region" description="Acidic residues" evidence="16">
    <location>
        <begin position="925"/>
        <end position="962"/>
    </location>
</feature>
<dbReference type="Gene3D" id="2.130.10.10">
    <property type="entry name" value="YVTN repeat-like/Quinoprotein amine dehydrogenase"/>
    <property type="match status" value="1"/>
</dbReference>
<evidence type="ECO:0000259" key="18">
    <source>
        <dbReference type="Pfam" id="PF23953"/>
    </source>
</evidence>
<keyword evidence="10 14" id="KW-0333">Golgi apparatus</keyword>
<comment type="caution">
    <text evidence="19">The sequence shown here is derived from an EMBL/GenBank/DDBJ whole genome shotgun (WGS) entry which is preliminary data.</text>
</comment>
<evidence type="ECO:0000256" key="9">
    <source>
        <dbReference type="ARBA" id="ARBA00022927"/>
    </source>
</evidence>
<dbReference type="EMBL" id="JALJOU010000029">
    <property type="protein sequence ID" value="KAK9835185.1"/>
    <property type="molecule type" value="Genomic_DNA"/>
</dbReference>
<evidence type="ECO:0000256" key="7">
    <source>
        <dbReference type="ARBA" id="ARBA00022737"/>
    </source>
</evidence>
<feature type="domain" description="COPA/B second beta-propeller" evidence="17">
    <location>
        <begin position="319"/>
        <end position="578"/>
    </location>
</feature>
<dbReference type="Pfam" id="PF04053">
    <property type="entry name" value="B-prop_COPA_B_2nd"/>
    <property type="match status" value="1"/>
</dbReference>
<keyword evidence="20" id="KW-1185">Reference proteome</keyword>
<evidence type="ECO:0000256" key="4">
    <source>
        <dbReference type="ARBA" id="ARBA00022448"/>
    </source>
</evidence>
<dbReference type="FunFam" id="1.25.40.470:FF:000001">
    <property type="entry name" value="Coatomer subunit beta"/>
    <property type="match status" value="1"/>
</dbReference>
<evidence type="ECO:0000256" key="8">
    <source>
        <dbReference type="ARBA" id="ARBA00022892"/>
    </source>
</evidence>
<dbReference type="GO" id="GO:0000139">
    <property type="term" value="C:Golgi membrane"/>
    <property type="evidence" value="ECO:0007669"/>
    <property type="project" value="UniProtKB-SubCell"/>
</dbReference>
<evidence type="ECO:0000256" key="11">
    <source>
        <dbReference type="ARBA" id="ARBA00023136"/>
    </source>
</evidence>
<gene>
    <name evidence="19" type="ORF">WJX81_004153</name>
</gene>
<evidence type="ECO:0000256" key="3">
    <source>
        <dbReference type="ARBA" id="ARBA00011775"/>
    </source>
</evidence>
<dbReference type="InterPro" id="IPR020472">
    <property type="entry name" value="WD40_PAC1"/>
</dbReference>
<dbReference type="FunFam" id="2.130.10.10:FF:000008">
    <property type="entry name" value="Coatomer subunit beta"/>
    <property type="match status" value="1"/>
</dbReference>
<evidence type="ECO:0000256" key="14">
    <source>
        <dbReference type="PIRNR" id="PIRNR005567"/>
    </source>
</evidence>
<dbReference type="GO" id="GO:0005198">
    <property type="term" value="F:structural molecule activity"/>
    <property type="evidence" value="ECO:0007669"/>
    <property type="project" value="UniProtKB-UniRule"/>
</dbReference>
<dbReference type="GO" id="GO:0006886">
    <property type="term" value="P:intracellular protein transport"/>
    <property type="evidence" value="ECO:0007669"/>
    <property type="project" value="UniProtKB-UniRule"/>
</dbReference>
<keyword evidence="5 14" id="KW-0963">Cytoplasm</keyword>
<sequence length="962" mass="105110">MPLRLDIKRRFSQRSDRVKGVDLHPTEPWLLTNLYNGNVYIWSTNDQSLVKSFEVTDLPVRTAKFVARKQWVVCGADDMYVRVFNYNTMDKVKQFEAHTDYIRSIAVHPTLPYLLTSSDDMLIKLWDWDKGWACSQVFEGHSHYVMQVVVNPKDTNTFASASLDRTVKVWSIGQPSPNFTLEGHEKGVNCVDYFNGGDRPYLISGADDKLAKVWDYQTKACVQTLEGHSHNVSAVCFHPELPIIVSGSEDGSVRVWHATTYRLENTLNYGLERLWALGYARGSNLVGLGYDEGTVLIKIGREEPVASMDASGKIIWARHNEIQTVNVKALGAEYEDADGERLPLVVKDLGSCDLYPQSLAHNPNGRFVTVCGDGEYIIYTALAWRNKSFGSALEFVWGDDSSVFATRESASSVKLFRNFKEAASLRPDFAVEGLAGGALLALRGPDFVVFYDWATAKVVRSIDVTVRDVRWSDGGELVALIGEASFYVLRFSREAVDAWLAAGGEPDDDGVQDAFELLNEVSERVRTGLWVGDCFIYNNAAWRLNYCVGGEVTTMFHLDRPMYLLGYLASQSRVYLIDKEFGVVGYTLLLSVIEYKTLVLRGDMEAAAEILPQIPQEQRNAVARFLEGRGLAAEALEVATDADYRFELAVGLGELGTAHTLAAKSGTEAKWRQLGELALSAGKLQVAEECLEKANDLSGLLLLHSARSSAAGLGALVGKAEAAGRLNVAFLCQLLLGRLDACVDLLLAAGRIPEAAFFARTYLPSRISEVVQLWRKDLAKINPKAAESLADPGPYPNLFPNLEWAMQAEHLQAQQREAAEPAAAFPQREGRGEEDLIERVKALALHAPHANGDAAPSAGLAQLAAGLQHGGSPPAVGAQEAALVSVDDMEESFAEPASHDAPDASASHAGAAPAAAALAAHGAAEDEEDDDDNVEELVDGDLDADGDEEPLDDDWGLDEEHV</sequence>
<feature type="compositionally biased region" description="Low complexity" evidence="16">
    <location>
        <begin position="903"/>
        <end position="922"/>
    </location>
</feature>
<evidence type="ECO:0000256" key="6">
    <source>
        <dbReference type="ARBA" id="ARBA00022574"/>
    </source>
</evidence>
<dbReference type="InterPro" id="IPR016453">
    <property type="entry name" value="COPB2"/>
</dbReference>
<keyword evidence="4 14" id="KW-0813">Transport</keyword>
<feature type="region of interest" description="Disordered" evidence="16">
    <location>
        <begin position="812"/>
        <end position="831"/>
    </location>
</feature>
<dbReference type="CDD" id="cd22947">
    <property type="entry name" value="Coatomer_WDAD_beta-like"/>
    <property type="match status" value="1"/>
</dbReference>
<comment type="subcellular location">
    <subcellularLocation>
        <location evidence="1 14">Cytoplasmic vesicle</location>
        <location evidence="1 14">COPI-coated vesicle membrane</location>
        <topology evidence="1 14">Peripheral membrane protein</topology>
        <orientation evidence="1 14">Cytoplasmic side</orientation>
    </subcellularLocation>
    <subcellularLocation>
        <location evidence="14">Golgi apparatus membrane</location>
        <topology evidence="14">Peripheral membrane protein</topology>
        <orientation evidence="14">Cytoplasmic side</orientation>
    </subcellularLocation>
    <text evidence="14">The coatomer is cytoplasmic or polymerized on the cytoplasmic side of the Golgi, as well as on the vesicles/buds originating from it.</text>
</comment>
<evidence type="ECO:0000259" key="17">
    <source>
        <dbReference type="Pfam" id="PF04053"/>
    </source>
</evidence>
<keyword evidence="11 14" id="KW-0472">Membrane</keyword>
<evidence type="ECO:0000256" key="12">
    <source>
        <dbReference type="ARBA" id="ARBA00023329"/>
    </source>
</evidence>
<feature type="repeat" description="WD" evidence="15">
    <location>
        <begin position="95"/>
        <end position="127"/>
    </location>
</feature>
<dbReference type="InterPro" id="IPR050844">
    <property type="entry name" value="Coatomer_complex_subunit"/>
</dbReference>
<evidence type="ECO:0000256" key="13">
    <source>
        <dbReference type="ARBA" id="ARBA00025536"/>
    </source>
</evidence>
<evidence type="ECO:0000256" key="16">
    <source>
        <dbReference type="SAM" id="MobiDB-lite"/>
    </source>
</evidence>
<dbReference type="InterPro" id="IPR006692">
    <property type="entry name" value="Beta-prop_COPA/B_2nd"/>
</dbReference>
<dbReference type="PANTHER" id="PTHR19876">
    <property type="entry name" value="COATOMER"/>
    <property type="match status" value="1"/>
</dbReference>
<evidence type="ECO:0000256" key="15">
    <source>
        <dbReference type="PROSITE-ProRule" id="PRU00221"/>
    </source>
</evidence>
<dbReference type="GO" id="GO:0006891">
    <property type="term" value="P:intra-Golgi vesicle-mediated transport"/>
    <property type="evidence" value="ECO:0007669"/>
    <property type="project" value="TreeGrafter"/>
</dbReference>
<dbReference type="PROSITE" id="PS50082">
    <property type="entry name" value="WD_REPEATS_2"/>
    <property type="match status" value="5"/>
</dbReference>
<comment type="subunit">
    <text evidence="3 14">Oligomeric complex that consists of at least the alpha, beta, beta', gamma, delta, epsilon and zeta subunits.</text>
</comment>
<dbReference type="GO" id="GO:0006888">
    <property type="term" value="P:endoplasmic reticulum to Golgi vesicle-mediated transport"/>
    <property type="evidence" value="ECO:0007669"/>
    <property type="project" value="TreeGrafter"/>
</dbReference>
<evidence type="ECO:0000313" key="20">
    <source>
        <dbReference type="Proteomes" id="UP001445335"/>
    </source>
</evidence>
<keyword evidence="9 14" id="KW-0653">Protein transport</keyword>
<dbReference type="CDD" id="cd00200">
    <property type="entry name" value="WD40"/>
    <property type="match status" value="1"/>
</dbReference>
<feature type="domain" description="COPA/B TPR" evidence="18">
    <location>
        <begin position="595"/>
        <end position="775"/>
    </location>
</feature>
<dbReference type="AlphaFoldDB" id="A0AAW1RMB5"/>
<keyword evidence="8 14" id="KW-0931">ER-Golgi transport</keyword>
<evidence type="ECO:0000256" key="1">
    <source>
        <dbReference type="ARBA" id="ARBA00004347"/>
    </source>
</evidence>
<feature type="repeat" description="WD" evidence="15">
    <location>
        <begin position="138"/>
        <end position="172"/>
    </location>
</feature>
<comment type="function">
    <text evidence="13 14">The coatomer is a cytosolic protein complex that binds to dilysine motifs and reversibly associates with Golgi non-clathrin-coated vesicles, which further mediate biosynthetic protein transport from the ER, via the Golgi up to the trans Golgi network. Coatomer complex is required for budding from Golgi membranes, and is essential for the retrograde Golgi-to-ER transport of dilysine-tagged proteins.</text>
</comment>
<proteinExistence type="inferred from homology"/>
<dbReference type="InterPro" id="IPR056176">
    <property type="entry name" value="TPR_COPA_B"/>
</dbReference>
<name>A0AAW1RMB5_9CHLO</name>
<dbReference type="PIRSF" id="PIRSF005567">
    <property type="entry name" value="Coatomer_beta'_subunit"/>
    <property type="match status" value="1"/>
</dbReference>
<dbReference type="InterPro" id="IPR015943">
    <property type="entry name" value="WD40/YVTN_repeat-like_dom_sf"/>
</dbReference>
<keyword evidence="6 15" id="KW-0853">WD repeat</keyword>
<comment type="similarity">
    <text evidence="2 14">Belongs to the WD repeat COPB2 family.</text>
</comment>
<dbReference type="SMART" id="SM00320">
    <property type="entry name" value="WD40"/>
    <property type="match status" value="7"/>
</dbReference>
<dbReference type="GO" id="GO:0006890">
    <property type="term" value="P:retrograde vesicle-mediated transport, Golgi to endoplasmic reticulum"/>
    <property type="evidence" value="ECO:0007669"/>
    <property type="project" value="TreeGrafter"/>
</dbReference>